<organism evidence="1">
    <name type="scientific">Anguilla anguilla</name>
    <name type="common">European freshwater eel</name>
    <name type="synonym">Muraena anguilla</name>
    <dbReference type="NCBI Taxonomy" id="7936"/>
    <lineage>
        <taxon>Eukaryota</taxon>
        <taxon>Metazoa</taxon>
        <taxon>Chordata</taxon>
        <taxon>Craniata</taxon>
        <taxon>Vertebrata</taxon>
        <taxon>Euteleostomi</taxon>
        <taxon>Actinopterygii</taxon>
        <taxon>Neopterygii</taxon>
        <taxon>Teleostei</taxon>
        <taxon>Anguilliformes</taxon>
        <taxon>Anguillidae</taxon>
        <taxon>Anguilla</taxon>
    </lineage>
</organism>
<reference evidence="1" key="2">
    <citation type="journal article" date="2015" name="Fish Shellfish Immunol.">
        <title>Early steps in the European eel (Anguilla anguilla)-Vibrio vulnificus interaction in the gills: Role of the RtxA13 toxin.</title>
        <authorList>
            <person name="Callol A."/>
            <person name="Pajuelo D."/>
            <person name="Ebbesson L."/>
            <person name="Teles M."/>
            <person name="MacKenzie S."/>
            <person name="Amaro C."/>
        </authorList>
    </citation>
    <scope>NUCLEOTIDE SEQUENCE</scope>
</reference>
<protein>
    <submittedName>
        <fullName evidence="1">Uncharacterized protein</fullName>
    </submittedName>
</protein>
<sequence length="51" mass="5757">MLGVICSGCWAKLSHILIRRRKVPVTARPLRDPRSEATRWDFKFSVCQGGG</sequence>
<dbReference type="EMBL" id="GBXM01034231">
    <property type="protein sequence ID" value="JAH74346.1"/>
    <property type="molecule type" value="Transcribed_RNA"/>
</dbReference>
<proteinExistence type="predicted"/>
<reference evidence="1" key="1">
    <citation type="submission" date="2014-11" db="EMBL/GenBank/DDBJ databases">
        <authorList>
            <person name="Amaro Gonzalez C."/>
        </authorList>
    </citation>
    <scope>NUCLEOTIDE SEQUENCE</scope>
</reference>
<name>A0A0E9V8L6_ANGAN</name>
<evidence type="ECO:0000313" key="1">
    <source>
        <dbReference type="EMBL" id="JAH74346.1"/>
    </source>
</evidence>
<accession>A0A0E9V8L6</accession>
<dbReference type="AlphaFoldDB" id="A0A0E9V8L6"/>